<dbReference type="InterPro" id="IPR044925">
    <property type="entry name" value="His-Me_finger_sf"/>
</dbReference>
<evidence type="ECO:0000259" key="1">
    <source>
        <dbReference type="Pfam" id="PF13936"/>
    </source>
</evidence>
<organism evidence="2">
    <name type="scientific">marine sediment metagenome</name>
    <dbReference type="NCBI Taxonomy" id="412755"/>
    <lineage>
        <taxon>unclassified sequences</taxon>
        <taxon>metagenomes</taxon>
        <taxon>ecological metagenomes</taxon>
    </lineage>
</organism>
<protein>
    <recommendedName>
        <fullName evidence="1">Transposase IS30-like HTH domain-containing protein</fullName>
    </recommendedName>
</protein>
<dbReference type="CDD" id="cd00093">
    <property type="entry name" value="HTH_XRE"/>
    <property type="match status" value="1"/>
</dbReference>
<dbReference type="InterPro" id="IPR001387">
    <property type="entry name" value="Cro/C1-type_HTH"/>
</dbReference>
<dbReference type="GO" id="GO:0003677">
    <property type="term" value="F:DNA binding"/>
    <property type="evidence" value="ECO:0007669"/>
    <property type="project" value="InterPro"/>
</dbReference>
<feature type="non-terminal residue" evidence="2">
    <location>
        <position position="1"/>
    </location>
</feature>
<dbReference type="Pfam" id="PF13936">
    <property type="entry name" value="HTH_38"/>
    <property type="match status" value="1"/>
</dbReference>
<dbReference type="SUPFAM" id="SSF47413">
    <property type="entry name" value="lambda repressor-like DNA-binding domains"/>
    <property type="match status" value="1"/>
</dbReference>
<feature type="domain" description="Transposase IS30-like HTH" evidence="1">
    <location>
        <begin position="124"/>
        <end position="161"/>
    </location>
</feature>
<dbReference type="EMBL" id="LAZR01047934">
    <property type="protein sequence ID" value="KKK93066.1"/>
    <property type="molecule type" value="Genomic_DNA"/>
</dbReference>
<accession>A0A0F9C8Q9</accession>
<name>A0A0F9C8Q9_9ZZZZ</name>
<dbReference type="Gene3D" id="1.10.260.40">
    <property type="entry name" value="lambda repressor-like DNA-binding domains"/>
    <property type="match status" value="1"/>
</dbReference>
<proteinExistence type="predicted"/>
<evidence type="ECO:0000313" key="2">
    <source>
        <dbReference type="EMBL" id="KKK93066.1"/>
    </source>
</evidence>
<dbReference type="SUPFAM" id="SSF54060">
    <property type="entry name" value="His-Me finger endonucleases"/>
    <property type="match status" value="1"/>
</dbReference>
<comment type="caution">
    <text evidence="2">The sequence shown here is derived from an EMBL/GenBank/DDBJ whole genome shotgun (WGS) entry which is preliminary data.</text>
</comment>
<dbReference type="InterPro" id="IPR025246">
    <property type="entry name" value="IS30-like_HTH"/>
</dbReference>
<gene>
    <name evidence="2" type="ORF">LCGC14_2696620</name>
</gene>
<reference evidence="2" key="1">
    <citation type="journal article" date="2015" name="Nature">
        <title>Complex archaea that bridge the gap between prokaryotes and eukaryotes.</title>
        <authorList>
            <person name="Spang A."/>
            <person name="Saw J.H."/>
            <person name="Jorgensen S.L."/>
            <person name="Zaremba-Niedzwiedzka K."/>
            <person name="Martijn J."/>
            <person name="Lind A.E."/>
            <person name="van Eijk R."/>
            <person name="Schleper C."/>
            <person name="Guy L."/>
            <person name="Ettema T.J."/>
        </authorList>
    </citation>
    <scope>NUCLEOTIDE SEQUENCE</scope>
</reference>
<sequence length="187" mass="21646">YATHCLFKIRMGNWVPVGKMITHKECHNPPCCNPKHFRLGTNQTNANDMVRDRRQYHPTGKRNSMVKLTNVKVRKIKRLLAQGLTQEKIGQRFGVVRSNISQIRMGETWTHITGIERGPKRPCGSKLSDENVYEIKRLLIQGELSQREIGERLGVSESTINHINTGRTWAHMTEDVRRRYAKARESE</sequence>
<dbReference type="AlphaFoldDB" id="A0A0F9C8Q9"/>
<dbReference type="InterPro" id="IPR010982">
    <property type="entry name" value="Lambda_DNA-bd_dom_sf"/>
</dbReference>